<evidence type="ECO:0000313" key="11">
    <source>
        <dbReference type="EMBL" id="BDQ33632.1"/>
    </source>
</evidence>
<evidence type="ECO:0000256" key="6">
    <source>
        <dbReference type="ARBA" id="ARBA00023002"/>
    </source>
</evidence>
<dbReference type="SUPFAM" id="SSF54862">
    <property type="entry name" value="4Fe-4S ferredoxins"/>
    <property type="match status" value="1"/>
</dbReference>
<comment type="cofactor">
    <cofactor evidence="1">
        <name>FMN</name>
        <dbReference type="ChEBI" id="CHEBI:58210"/>
    </cofactor>
</comment>
<proteinExistence type="inferred from homology"/>
<keyword evidence="6" id="KW-0560">Oxidoreductase</keyword>
<keyword evidence="3" id="KW-0285">Flavoprotein</keyword>
<dbReference type="Gene3D" id="3.30.70.20">
    <property type="match status" value="1"/>
</dbReference>
<dbReference type="CDD" id="cd02143">
    <property type="entry name" value="nitroreductase_FeS-like"/>
    <property type="match status" value="1"/>
</dbReference>
<keyword evidence="8" id="KW-0411">Iron-sulfur</keyword>
<keyword evidence="4" id="KW-0288">FMN</keyword>
<dbReference type="Proteomes" id="UP001061361">
    <property type="component" value="Chromosome"/>
</dbReference>
<organism evidence="11 12">
    <name type="scientific">Pseudodesulfovibrio portus</name>
    <dbReference type="NCBI Taxonomy" id="231439"/>
    <lineage>
        <taxon>Bacteria</taxon>
        <taxon>Pseudomonadati</taxon>
        <taxon>Thermodesulfobacteriota</taxon>
        <taxon>Desulfovibrionia</taxon>
        <taxon>Desulfovibrionales</taxon>
        <taxon>Desulfovibrionaceae</taxon>
    </lineage>
</organism>
<dbReference type="InterPro" id="IPR017900">
    <property type="entry name" value="4Fe4S_Fe_S_CS"/>
</dbReference>
<comment type="similarity">
    <text evidence="2">Belongs to the nitroreductase family.</text>
</comment>
<keyword evidence="7" id="KW-0408">Iron</keyword>
<evidence type="ECO:0000256" key="3">
    <source>
        <dbReference type="ARBA" id="ARBA00022630"/>
    </source>
</evidence>
<dbReference type="Pfam" id="PF00881">
    <property type="entry name" value="Nitroreductase"/>
    <property type="match status" value="1"/>
</dbReference>
<protein>
    <submittedName>
        <fullName evidence="11">Nitroreductase</fullName>
    </submittedName>
</protein>
<evidence type="ECO:0000256" key="8">
    <source>
        <dbReference type="ARBA" id="ARBA00023014"/>
    </source>
</evidence>
<evidence type="ECO:0000313" key="12">
    <source>
        <dbReference type="Proteomes" id="UP001061361"/>
    </source>
</evidence>
<evidence type="ECO:0000256" key="4">
    <source>
        <dbReference type="ARBA" id="ARBA00022643"/>
    </source>
</evidence>
<dbReference type="EMBL" id="AP026708">
    <property type="protein sequence ID" value="BDQ33632.1"/>
    <property type="molecule type" value="Genomic_DNA"/>
</dbReference>
<evidence type="ECO:0000256" key="7">
    <source>
        <dbReference type="ARBA" id="ARBA00023004"/>
    </source>
</evidence>
<dbReference type="InterPro" id="IPR000415">
    <property type="entry name" value="Nitroreductase-like"/>
</dbReference>
<dbReference type="PANTHER" id="PTHR43673">
    <property type="entry name" value="NAD(P)H NITROREDUCTASE YDGI-RELATED"/>
    <property type="match status" value="1"/>
</dbReference>
<evidence type="ECO:0000259" key="10">
    <source>
        <dbReference type="Pfam" id="PF13237"/>
    </source>
</evidence>
<dbReference type="SUPFAM" id="SSF55469">
    <property type="entry name" value="FMN-dependent nitroreductase-like"/>
    <property type="match status" value="1"/>
</dbReference>
<reference evidence="11" key="1">
    <citation type="submission" date="2022-08" db="EMBL/GenBank/DDBJ databases">
        <title>Genome Sequence of the sulphate-reducing bacterium, Pseudodesulfovibrio portus JCM14722.</title>
        <authorList>
            <person name="Kondo R."/>
            <person name="Kataoka T."/>
        </authorList>
    </citation>
    <scope>NUCLEOTIDE SEQUENCE</scope>
    <source>
        <strain evidence="11">JCM 14722</strain>
    </source>
</reference>
<sequence length="273" mass="29708">MPLFTIDPNKCNRDGLCAAECPVGCIEFIEGELPGPHEKKQSYCLNCGHCVAVCPSDAITLERLPAKSVRLDRSLNISWEQAEQYLKGRRSVRFFKDEPVPEVVLARILAVTEYAPSGHNARPTRWSVATSRDKVAELAGAVVNWMRFEVDRESPVAARLHLAGIVRAWDNGLDLVCRNAPALAVAYGPEAGVTPREDGIIAVTYLDLAANAVGLGGCWCGYLMAAAAHDSGLRSVLGVPDDGAVYGAIMLGKPARRYRAIPPRPEPDIQWLY</sequence>
<keyword evidence="5" id="KW-0479">Metal-binding</keyword>
<accession>A0ABM8AQF9</accession>
<keyword evidence="12" id="KW-1185">Reference proteome</keyword>
<dbReference type="InterPro" id="IPR017896">
    <property type="entry name" value="4Fe4S_Fe-S-bd"/>
</dbReference>
<evidence type="ECO:0000256" key="1">
    <source>
        <dbReference type="ARBA" id="ARBA00001917"/>
    </source>
</evidence>
<name>A0ABM8AQF9_9BACT</name>
<dbReference type="RefSeq" id="WP_264983695.1">
    <property type="nucleotide sequence ID" value="NZ_AP026708.1"/>
</dbReference>
<gene>
    <name evidence="11" type="ORF">JCM14722_11740</name>
</gene>
<dbReference type="Gene3D" id="3.40.109.10">
    <property type="entry name" value="NADH Oxidase"/>
    <property type="match status" value="1"/>
</dbReference>
<feature type="domain" description="4Fe-4S ferredoxin-type" evidence="10">
    <location>
        <begin position="5"/>
        <end position="55"/>
    </location>
</feature>
<dbReference type="InterPro" id="IPR029479">
    <property type="entry name" value="Nitroreductase"/>
</dbReference>
<evidence type="ECO:0000256" key="5">
    <source>
        <dbReference type="ARBA" id="ARBA00022723"/>
    </source>
</evidence>
<evidence type="ECO:0000256" key="2">
    <source>
        <dbReference type="ARBA" id="ARBA00007118"/>
    </source>
</evidence>
<feature type="domain" description="Nitroreductase" evidence="9">
    <location>
        <begin position="86"/>
        <end position="253"/>
    </location>
</feature>
<evidence type="ECO:0000259" key="9">
    <source>
        <dbReference type="Pfam" id="PF00881"/>
    </source>
</evidence>
<dbReference type="Pfam" id="PF13237">
    <property type="entry name" value="Fer4_10"/>
    <property type="match status" value="1"/>
</dbReference>
<dbReference type="PANTHER" id="PTHR43673:SF2">
    <property type="entry name" value="NITROREDUCTASE"/>
    <property type="match status" value="1"/>
</dbReference>
<dbReference type="PROSITE" id="PS00198">
    <property type="entry name" value="4FE4S_FER_1"/>
    <property type="match status" value="1"/>
</dbReference>